<dbReference type="PANTHER" id="PTHR11905:SF237">
    <property type="entry name" value="MIND-MELD, ISOFORM J"/>
    <property type="match status" value="1"/>
</dbReference>
<keyword evidence="4" id="KW-1185">Reference proteome</keyword>
<dbReference type="Pfam" id="PF01562">
    <property type="entry name" value="Pep_M12B_propep"/>
    <property type="match status" value="1"/>
</dbReference>
<feature type="non-terminal residue" evidence="3">
    <location>
        <position position="214"/>
    </location>
</feature>
<evidence type="ECO:0000313" key="3">
    <source>
        <dbReference type="EMBL" id="GBM68626.1"/>
    </source>
</evidence>
<evidence type="ECO:0000259" key="2">
    <source>
        <dbReference type="Pfam" id="PF01562"/>
    </source>
</evidence>
<feature type="domain" description="Peptidase M12B propeptide" evidence="2">
    <location>
        <begin position="113"/>
        <end position="197"/>
    </location>
</feature>
<organism evidence="3 4">
    <name type="scientific">Araneus ventricosus</name>
    <name type="common">Orbweaver spider</name>
    <name type="synonym">Epeira ventricosa</name>
    <dbReference type="NCBI Taxonomy" id="182803"/>
    <lineage>
        <taxon>Eukaryota</taxon>
        <taxon>Metazoa</taxon>
        <taxon>Ecdysozoa</taxon>
        <taxon>Arthropoda</taxon>
        <taxon>Chelicerata</taxon>
        <taxon>Arachnida</taxon>
        <taxon>Araneae</taxon>
        <taxon>Araneomorphae</taxon>
        <taxon>Entelegynae</taxon>
        <taxon>Araneoidea</taxon>
        <taxon>Araneidae</taxon>
        <taxon>Araneus</taxon>
    </lineage>
</organism>
<dbReference type="PANTHER" id="PTHR11905">
    <property type="entry name" value="ADAM A DISINTEGRIN AND METALLOPROTEASE DOMAIN"/>
    <property type="match status" value="1"/>
</dbReference>
<comment type="caution">
    <text evidence="3">The sequence shown here is derived from an EMBL/GenBank/DDBJ whole genome shotgun (WGS) entry which is preliminary data.</text>
</comment>
<name>A0A4Y2HT92_ARAVE</name>
<proteinExistence type="predicted"/>
<keyword evidence="1" id="KW-1015">Disulfide bond</keyword>
<protein>
    <recommendedName>
        <fullName evidence="2">Peptidase M12B propeptide domain-containing protein</fullName>
    </recommendedName>
</protein>
<dbReference type="InterPro" id="IPR002870">
    <property type="entry name" value="Peptidase_M12B_N"/>
</dbReference>
<dbReference type="OrthoDB" id="5951731at2759"/>
<dbReference type="EMBL" id="BGPR01002153">
    <property type="protein sequence ID" value="GBM68626.1"/>
    <property type="molecule type" value="Genomic_DNA"/>
</dbReference>
<gene>
    <name evidence="3" type="ORF">AVEN_124557_1</name>
</gene>
<evidence type="ECO:0000256" key="1">
    <source>
        <dbReference type="ARBA" id="ARBA00023157"/>
    </source>
</evidence>
<sequence length="214" mass="24385">MPDVKLLRLTRVTECVVFASRLRKIAVLGNCWYQKLSFRTTLGDGCCRDNGKVPNFLLPSNPANFSLSVNHVAPDSFDDFSDDTSRPFIAEKLKRLYPENERLIASIPSRIYEVIYPVQIRQHVKLGISTRETGANKTGEHYHQTSLLIKAFNYKFRIDLELNTHLLAPNLIQKHFLPEGAQQISTQEIEHCYYHGTTRDYPGAIAAFRTCNGV</sequence>
<evidence type="ECO:0000313" key="4">
    <source>
        <dbReference type="Proteomes" id="UP000499080"/>
    </source>
</evidence>
<accession>A0A4Y2HT92</accession>
<dbReference type="AlphaFoldDB" id="A0A4Y2HT92"/>
<dbReference type="Proteomes" id="UP000499080">
    <property type="component" value="Unassembled WGS sequence"/>
</dbReference>
<reference evidence="3 4" key="1">
    <citation type="journal article" date="2019" name="Sci. Rep.">
        <title>Orb-weaving spider Araneus ventricosus genome elucidates the spidroin gene catalogue.</title>
        <authorList>
            <person name="Kono N."/>
            <person name="Nakamura H."/>
            <person name="Ohtoshi R."/>
            <person name="Moran D.A.P."/>
            <person name="Shinohara A."/>
            <person name="Yoshida Y."/>
            <person name="Fujiwara M."/>
            <person name="Mori M."/>
            <person name="Tomita M."/>
            <person name="Arakawa K."/>
        </authorList>
    </citation>
    <scope>NUCLEOTIDE SEQUENCE [LARGE SCALE GENOMIC DNA]</scope>
</reference>